<dbReference type="RefSeq" id="WP_272779663.1">
    <property type="nucleotide sequence ID" value="NZ_JAQQLI010000053.1"/>
</dbReference>
<evidence type="ECO:0000256" key="1">
    <source>
        <dbReference type="SAM" id="MobiDB-lite"/>
    </source>
</evidence>
<feature type="region of interest" description="Disordered" evidence="1">
    <location>
        <begin position="736"/>
        <end position="756"/>
    </location>
</feature>
<accession>A0ABT5JGI8</accession>
<dbReference type="PANTHER" id="PTHR43179">
    <property type="entry name" value="RHAMNOSYLTRANSFERASE WBBL"/>
    <property type="match status" value="1"/>
</dbReference>
<organism evidence="3 4">
    <name type="scientific">Rhodoplanes tepidamans</name>
    <name type="common">Rhodoplanes cryptolactis</name>
    <dbReference type="NCBI Taxonomy" id="200616"/>
    <lineage>
        <taxon>Bacteria</taxon>
        <taxon>Pseudomonadati</taxon>
        <taxon>Pseudomonadota</taxon>
        <taxon>Alphaproteobacteria</taxon>
        <taxon>Hyphomicrobiales</taxon>
        <taxon>Nitrobacteraceae</taxon>
        <taxon>Rhodoplanes</taxon>
    </lineage>
</organism>
<keyword evidence="4" id="KW-1185">Reference proteome</keyword>
<dbReference type="Pfam" id="PF00535">
    <property type="entry name" value="Glycos_transf_2"/>
    <property type="match status" value="2"/>
</dbReference>
<gene>
    <name evidence="3" type="ORF">PQJ73_24360</name>
</gene>
<dbReference type="CDD" id="cd04186">
    <property type="entry name" value="GT_2_like_c"/>
    <property type="match status" value="1"/>
</dbReference>
<evidence type="ECO:0000259" key="2">
    <source>
        <dbReference type="Pfam" id="PF00535"/>
    </source>
</evidence>
<protein>
    <submittedName>
        <fullName evidence="3">Glycosyltransferase family 2 protein</fullName>
    </submittedName>
</protein>
<proteinExistence type="predicted"/>
<feature type="domain" description="Glycosyltransferase 2-like" evidence="2">
    <location>
        <begin position="203"/>
        <end position="298"/>
    </location>
</feature>
<reference evidence="3" key="1">
    <citation type="journal article" date="2023" name="Microbiol Resour">
        <title>Genome Sequences of Rhodoplanes serenus and Two Thermotolerant Strains, Rhodoplanes tepidamans and 'Rhodoplanes cryptolactis,' Further Refine the Genus.</title>
        <authorList>
            <person name="Rayyan A.A."/>
            <person name="Kyndt J.A."/>
        </authorList>
    </citation>
    <scope>NUCLEOTIDE SEQUENCE</scope>
    <source>
        <strain evidence="3">DSM 9987</strain>
    </source>
</reference>
<dbReference type="Gene3D" id="3.90.550.10">
    <property type="entry name" value="Spore Coat Polysaccharide Biosynthesis Protein SpsA, Chain A"/>
    <property type="match status" value="2"/>
</dbReference>
<dbReference type="EMBL" id="JAQQLI010000053">
    <property type="protein sequence ID" value="MDC7788830.1"/>
    <property type="molecule type" value="Genomic_DNA"/>
</dbReference>
<dbReference type="InterPro" id="IPR029044">
    <property type="entry name" value="Nucleotide-diphossugar_trans"/>
</dbReference>
<reference evidence="3" key="2">
    <citation type="submission" date="2023-02" db="EMBL/GenBank/DDBJ databases">
        <authorList>
            <person name="Rayyan A."/>
            <person name="Meyer T."/>
            <person name="Kyndt J.A."/>
        </authorList>
    </citation>
    <scope>NUCLEOTIDE SEQUENCE</scope>
    <source>
        <strain evidence="3">DSM 9987</strain>
    </source>
</reference>
<dbReference type="InterPro" id="IPR001173">
    <property type="entry name" value="Glyco_trans_2-like"/>
</dbReference>
<dbReference type="Proteomes" id="UP001165652">
    <property type="component" value="Unassembled WGS sequence"/>
</dbReference>
<sequence>MLRHRIDLLGPDVGVTREAPAGGNRRMRWRFDLDAAAMWIAGWHRVKIIGRDACIERVRVETFDAAGDLLGAHNTVVGPHDFRAYVHVGPAVRRLVLEVELHDDATEIVSATLRPIHPLEILWKALWAGDLLDIRGLGGVLRPAEPLVVSLTFPVAGRRGDPYPWWIEHREPEVVEAARRGLAATTAERPGIAVLLTVCDPAPDLLARTLESVQRQTAPGWTLCIADDASRDPAVRAMLDAAATQPGVRLTRHDERRGTAAATDAAFALADAPFVTCLDHDDLLAPTAIEIAAGTLARFPATRLLYSDQDKVDAAGRRFDPFFKPGFSPELLRGCNYLNHMTVLASDPVRAVGGWRDGFDGAQDHDLVLRVVERIAPAAIHHVPLVLYHWRAVPGSVAFDPQAKPDAADSGRRAVAEHLARLGLAAEVSLVPGAGYRVRHLLPDPPPRVSVVVPFRDRADLLHGCMESLLERTCYPDLEVVLVDNGSTSPEALRLVDHYRGRPAVRVVAAPGPFNYSALNNRGVTAASGTVLCFLNNDTSAITPDWLADMVGYALQDGVGCVGAKLLYPNDTVQHGGVVLGLSGVADHVFVNAPADAHGYFGRLRLASNYSAVTGACMVMRRAVFEEVGGFDETELPVSFNDVDLCLRVGARGYRNVVTPFATLYHFESASRGSDRRPDRLARAAREVAALKRRHGPLLDADPCYSPHLSRTTADFSIEFDETVRRRSWWRSVTASAGAATATAPDARAPSPRSSR</sequence>
<name>A0ABT5JGI8_RHOTP</name>
<comment type="caution">
    <text evidence="3">The sequence shown here is derived from an EMBL/GenBank/DDBJ whole genome shotgun (WGS) entry which is preliminary data.</text>
</comment>
<evidence type="ECO:0000313" key="3">
    <source>
        <dbReference type="EMBL" id="MDC7788830.1"/>
    </source>
</evidence>
<feature type="domain" description="Glycosyltransferase 2-like" evidence="2">
    <location>
        <begin position="450"/>
        <end position="628"/>
    </location>
</feature>
<dbReference type="PANTHER" id="PTHR43179:SF7">
    <property type="entry name" value="RHAMNOSYLTRANSFERASE WBBL"/>
    <property type="match status" value="1"/>
</dbReference>
<evidence type="ECO:0000313" key="4">
    <source>
        <dbReference type="Proteomes" id="UP001165652"/>
    </source>
</evidence>
<dbReference type="SUPFAM" id="SSF53448">
    <property type="entry name" value="Nucleotide-diphospho-sugar transferases"/>
    <property type="match status" value="2"/>
</dbReference>